<evidence type="ECO:0000313" key="2">
    <source>
        <dbReference type="Proteomes" id="UP000652761"/>
    </source>
</evidence>
<protein>
    <submittedName>
        <fullName evidence="1">Uncharacterized protein</fullName>
    </submittedName>
</protein>
<comment type="caution">
    <text evidence="1">The sequence shown here is derived from an EMBL/GenBank/DDBJ whole genome shotgun (WGS) entry which is preliminary data.</text>
</comment>
<dbReference type="Proteomes" id="UP000652761">
    <property type="component" value="Unassembled WGS sequence"/>
</dbReference>
<accession>A0A843VAG5</accession>
<keyword evidence="2" id="KW-1185">Reference proteome</keyword>
<name>A0A843VAG5_COLES</name>
<feature type="non-terminal residue" evidence="1">
    <location>
        <position position="53"/>
    </location>
</feature>
<sequence>THDLCTSTTDGLCISITDGEWIYTSSIRSRGTIDSESIQMSYVLDLHGQPLQE</sequence>
<proteinExistence type="predicted"/>
<organism evidence="1 2">
    <name type="scientific">Colocasia esculenta</name>
    <name type="common">Wild taro</name>
    <name type="synonym">Arum esculentum</name>
    <dbReference type="NCBI Taxonomy" id="4460"/>
    <lineage>
        <taxon>Eukaryota</taxon>
        <taxon>Viridiplantae</taxon>
        <taxon>Streptophyta</taxon>
        <taxon>Embryophyta</taxon>
        <taxon>Tracheophyta</taxon>
        <taxon>Spermatophyta</taxon>
        <taxon>Magnoliopsida</taxon>
        <taxon>Liliopsida</taxon>
        <taxon>Araceae</taxon>
        <taxon>Aroideae</taxon>
        <taxon>Colocasieae</taxon>
        <taxon>Colocasia</taxon>
    </lineage>
</organism>
<evidence type="ECO:0000313" key="1">
    <source>
        <dbReference type="EMBL" id="MQL91527.1"/>
    </source>
</evidence>
<reference evidence="1" key="1">
    <citation type="submission" date="2017-07" db="EMBL/GenBank/DDBJ databases">
        <title>Taro Niue Genome Assembly and Annotation.</title>
        <authorList>
            <person name="Atibalentja N."/>
            <person name="Keating K."/>
            <person name="Fields C.J."/>
        </authorList>
    </citation>
    <scope>NUCLEOTIDE SEQUENCE</scope>
    <source>
        <strain evidence="1">Niue_2</strain>
        <tissue evidence="1">Leaf</tissue>
    </source>
</reference>
<dbReference type="EMBL" id="NMUH01001351">
    <property type="protein sequence ID" value="MQL91527.1"/>
    <property type="molecule type" value="Genomic_DNA"/>
</dbReference>
<dbReference type="AlphaFoldDB" id="A0A843VAG5"/>
<gene>
    <name evidence="1" type="ORF">Taro_024147</name>
</gene>